<accession>A0AAN7BDU5</accession>
<gene>
    <name evidence="2" type="ORF">QBC37DRAFT_2800</name>
</gene>
<organism evidence="2 3">
    <name type="scientific">Rhypophila decipiens</name>
    <dbReference type="NCBI Taxonomy" id="261697"/>
    <lineage>
        <taxon>Eukaryota</taxon>
        <taxon>Fungi</taxon>
        <taxon>Dikarya</taxon>
        <taxon>Ascomycota</taxon>
        <taxon>Pezizomycotina</taxon>
        <taxon>Sordariomycetes</taxon>
        <taxon>Sordariomycetidae</taxon>
        <taxon>Sordariales</taxon>
        <taxon>Naviculisporaceae</taxon>
        <taxon>Rhypophila</taxon>
    </lineage>
</organism>
<dbReference type="Proteomes" id="UP001301769">
    <property type="component" value="Unassembled WGS sequence"/>
</dbReference>
<evidence type="ECO:0000313" key="2">
    <source>
        <dbReference type="EMBL" id="KAK4220164.1"/>
    </source>
</evidence>
<name>A0AAN7BDU5_9PEZI</name>
<dbReference type="AlphaFoldDB" id="A0AAN7BDU5"/>
<proteinExistence type="predicted"/>
<evidence type="ECO:0000256" key="1">
    <source>
        <dbReference type="SAM" id="Phobius"/>
    </source>
</evidence>
<dbReference type="EMBL" id="MU858045">
    <property type="protein sequence ID" value="KAK4220164.1"/>
    <property type="molecule type" value="Genomic_DNA"/>
</dbReference>
<keyword evidence="1" id="KW-0472">Membrane</keyword>
<reference evidence="2" key="2">
    <citation type="submission" date="2023-05" db="EMBL/GenBank/DDBJ databases">
        <authorList>
            <consortium name="Lawrence Berkeley National Laboratory"/>
            <person name="Steindorff A."/>
            <person name="Hensen N."/>
            <person name="Bonometti L."/>
            <person name="Westerberg I."/>
            <person name="Brannstrom I.O."/>
            <person name="Guillou S."/>
            <person name="Cros-Aarteil S."/>
            <person name="Calhoun S."/>
            <person name="Haridas S."/>
            <person name="Kuo A."/>
            <person name="Mondo S."/>
            <person name="Pangilinan J."/>
            <person name="Riley R."/>
            <person name="Labutti K."/>
            <person name="Andreopoulos B."/>
            <person name="Lipzen A."/>
            <person name="Chen C."/>
            <person name="Yanf M."/>
            <person name="Daum C."/>
            <person name="Ng V."/>
            <person name="Clum A."/>
            <person name="Ohm R."/>
            <person name="Martin F."/>
            <person name="Silar P."/>
            <person name="Natvig D."/>
            <person name="Lalanne C."/>
            <person name="Gautier V."/>
            <person name="Ament-Velasquez S.L."/>
            <person name="Kruys A."/>
            <person name="Hutchinson M.I."/>
            <person name="Powell A.J."/>
            <person name="Barry K."/>
            <person name="Miller A.N."/>
            <person name="Grigoriev I.V."/>
            <person name="Debuchy R."/>
            <person name="Gladieux P."/>
            <person name="Thoren M.H."/>
            <person name="Johannesson H."/>
        </authorList>
    </citation>
    <scope>NUCLEOTIDE SEQUENCE</scope>
    <source>
        <strain evidence="2">PSN293</strain>
    </source>
</reference>
<feature type="transmembrane region" description="Helical" evidence="1">
    <location>
        <begin position="9"/>
        <end position="30"/>
    </location>
</feature>
<keyword evidence="1" id="KW-1133">Transmembrane helix</keyword>
<sequence length="119" mass="13509">MKNMGYGNGLVRALVFHLFSWALWIGGFLLNKRARFLVAAHVFDCSFLVVLFSLFHLNSSQQSFCFYCFCLFLFEFIRFAISGLDSIKGWIGIGWLGGLACNWMNETNPRLFTLSSAAT</sequence>
<keyword evidence="1" id="KW-0812">Transmembrane</keyword>
<feature type="transmembrane region" description="Helical" evidence="1">
    <location>
        <begin position="36"/>
        <end position="57"/>
    </location>
</feature>
<reference evidence="2" key="1">
    <citation type="journal article" date="2023" name="Mol. Phylogenet. Evol.">
        <title>Genome-scale phylogeny and comparative genomics of the fungal order Sordariales.</title>
        <authorList>
            <person name="Hensen N."/>
            <person name="Bonometti L."/>
            <person name="Westerberg I."/>
            <person name="Brannstrom I.O."/>
            <person name="Guillou S."/>
            <person name="Cros-Aarteil S."/>
            <person name="Calhoun S."/>
            <person name="Haridas S."/>
            <person name="Kuo A."/>
            <person name="Mondo S."/>
            <person name="Pangilinan J."/>
            <person name="Riley R."/>
            <person name="LaButti K."/>
            <person name="Andreopoulos B."/>
            <person name="Lipzen A."/>
            <person name="Chen C."/>
            <person name="Yan M."/>
            <person name="Daum C."/>
            <person name="Ng V."/>
            <person name="Clum A."/>
            <person name="Steindorff A."/>
            <person name="Ohm R.A."/>
            <person name="Martin F."/>
            <person name="Silar P."/>
            <person name="Natvig D.O."/>
            <person name="Lalanne C."/>
            <person name="Gautier V."/>
            <person name="Ament-Velasquez S.L."/>
            <person name="Kruys A."/>
            <person name="Hutchinson M.I."/>
            <person name="Powell A.J."/>
            <person name="Barry K."/>
            <person name="Miller A.N."/>
            <person name="Grigoriev I.V."/>
            <person name="Debuchy R."/>
            <person name="Gladieux P."/>
            <person name="Hiltunen Thoren M."/>
            <person name="Johannesson H."/>
        </authorList>
    </citation>
    <scope>NUCLEOTIDE SEQUENCE</scope>
    <source>
        <strain evidence="2">PSN293</strain>
    </source>
</reference>
<feature type="transmembrane region" description="Helical" evidence="1">
    <location>
        <begin position="64"/>
        <end position="81"/>
    </location>
</feature>
<keyword evidence="3" id="KW-1185">Reference proteome</keyword>
<protein>
    <submittedName>
        <fullName evidence="2">Uncharacterized protein</fullName>
    </submittedName>
</protein>
<comment type="caution">
    <text evidence="2">The sequence shown here is derived from an EMBL/GenBank/DDBJ whole genome shotgun (WGS) entry which is preliminary data.</text>
</comment>
<evidence type="ECO:0000313" key="3">
    <source>
        <dbReference type="Proteomes" id="UP001301769"/>
    </source>
</evidence>